<dbReference type="eggNOG" id="COG1082">
    <property type="taxonomic scope" value="Bacteria"/>
</dbReference>
<dbReference type="AlphaFoldDB" id="Q025U6"/>
<dbReference type="InterPro" id="IPR013022">
    <property type="entry name" value="Xyl_isomerase-like_TIM-brl"/>
</dbReference>
<dbReference type="PANTHER" id="PTHR12110:SF41">
    <property type="entry name" value="INOSOSE DEHYDRATASE"/>
    <property type="match status" value="1"/>
</dbReference>
<dbReference type="EMBL" id="CP000473">
    <property type="protein sequence ID" value="ABJ83223.1"/>
    <property type="molecule type" value="Genomic_DNA"/>
</dbReference>
<sequence length="285" mass="31172">MPAHYPIAAITDEFSPDIEVAVHSMTEIGMTGAELRMVFGKNIVDLTDEELDRAIAIVKGAGLEIISISSPLLKCVLPDAPEIDARFQQDMFAAKHTFADQPRLTARAFEIARRTGARIIRVFTYWRTVDPDACFDRVVAALRELADQAAAHNVIIGLENEHACNVATGAETARVLAALDHPNLKVVWDPANAVVSGEKAFPEGYGKLPVARIQHVHAKDCTMDGHKPLWCAIGDGVVGWRGQVDALVRDGYRGWISLETHWPGPGGNKHEASMICGRRLIELVQ</sequence>
<reference evidence="2" key="1">
    <citation type="submission" date="2006-10" db="EMBL/GenBank/DDBJ databases">
        <title>Complete sequence of Solibacter usitatus Ellin6076.</title>
        <authorList>
            <consortium name="US DOE Joint Genome Institute"/>
            <person name="Copeland A."/>
            <person name="Lucas S."/>
            <person name="Lapidus A."/>
            <person name="Barry K."/>
            <person name="Detter J.C."/>
            <person name="Glavina del Rio T."/>
            <person name="Hammon N."/>
            <person name="Israni S."/>
            <person name="Dalin E."/>
            <person name="Tice H."/>
            <person name="Pitluck S."/>
            <person name="Thompson L.S."/>
            <person name="Brettin T."/>
            <person name="Bruce D."/>
            <person name="Han C."/>
            <person name="Tapia R."/>
            <person name="Gilna P."/>
            <person name="Schmutz J."/>
            <person name="Larimer F."/>
            <person name="Land M."/>
            <person name="Hauser L."/>
            <person name="Kyrpides N."/>
            <person name="Mikhailova N."/>
            <person name="Janssen P.H."/>
            <person name="Kuske C.R."/>
            <person name="Richardson P."/>
        </authorList>
    </citation>
    <scope>NUCLEOTIDE SEQUENCE</scope>
    <source>
        <strain evidence="2">Ellin6076</strain>
    </source>
</reference>
<dbReference type="HOGENOM" id="CLU_050006_2_1_0"/>
<dbReference type="Gene3D" id="3.20.20.150">
    <property type="entry name" value="Divalent-metal-dependent TIM barrel enzymes"/>
    <property type="match status" value="1"/>
</dbReference>
<keyword evidence="2" id="KW-0413">Isomerase</keyword>
<dbReference type="KEGG" id="sus:Acid_2233"/>
<gene>
    <name evidence="2" type="ordered locus">Acid_2233</name>
</gene>
<dbReference type="SUPFAM" id="SSF51658">
    <property type="entry name" value="Xylose isomerase-like"/>
    <property type="match status" value="1"/>
</dbReference>
<dbReference type="OrthoDB" id="9815124at2"/>
<organism evidence="2">
    <name type="scientific">Solibacter usitatus (strain Ellin6076)</name>
    <dbReference type="NCBI Taxonomy" id="234267"/>
    <lineage>
        <taxon>Bacteria</taxon>
        <taxon>Pseudomonadati</taxon>
        <taxon>Acidobacteriota</taxon>
        <taxon>Terriglobia</taxon>
        <taxon>Bryobacterales</taxon>
        <taxon>Solibacteraceae</taxon>
        <taxon>Candidatus Solibacter</taxon>
    </lineage>
</organism>
<feature type="domain" description="Xylose isomerase-like TIM barrel" evidence="1">
    <location>
        <begin position="27"/>
        <end position="271"/>
    </location>
</feature>
<dbReference type="GO" id="GO:0016853">
    <property type="term" value="F:isomerase activity"/>
    <property type="evidence" value="ECO:0007669"/>
    <property type="project" value="UniProtKB-KW"/>
</dbReference>
<dbReference type="Pfam" id="PF01261">
    <property type="entry name" value="AP_endonuc_2"/>
    <property type="match status" value="1"/>
</dbReference>
<proteinExistence type="predicted"/>
<evidence type="ECO:0000313" key="2">
    <source>
        <dbReference type="EMBL" id="ABJ83223.1"/>
    </source>
</evidence>
<accession>Q025U6</accession>
<dbReference type="InterPro" id="IPR036237">
    <property type="entry name" value="Xyl_isomerase-like_sf"/>
</dbReference>
<dbReference type="InParanoid" id="Q025U6"/>
<evidence type="ECO:0000259" key="1">
    <source>
        <dbReference type="Pfam" id="PF01261"/>
    </source>
</evidence>
<dbReference type="InterPro" id="IPR050312">
    <property type="entry name" value="IolE/XylAMocC-like"/>
</dbReference>
<dbReference type="STRING" id="234267.Acid_2233"/>
<dbReference type="PANTHER" id="PTHR12110">
    <property type="entry name" value="HYDROXYPYRUVATE ISOMERASE"/>
    <property type="match status" value="1"/>
</dbReference>
<name>Q025U6_SOLUE</name>
<protein>
    <submittedName>
        <fullName evidence="2">Xylose isomerase domain protein TIM barrel</fullName>
    </submittedName>
</protein>